<dbReference type="Gene3D" id="3.20.20.370">
    <property type="entry name" value="Glycoside hydrolase/deacetylase"/>
    <property type="match status" value="1"/>
</dbReference>
<dbReference type="KEGG" id="acis:CBP35_01445"/>
<dbReference type="RefSeq" id="WP_086928309.1">
    <property type="nucleotide sequence ID" value="NZ_CP021362.1"/>
</dbReference>
<dbReference type="PANTHER" id="PTHR34216">
    <property type="match status" value="1"/>
</dbReference>
<proteinExistence type="predicted"/>
<dbReference type="AlphaFoldDB" id="A0A240UFU0"/>
<sequence>MNFYSALKDMARTVLYRSGVLGAWHRRRNKQALTVLMFHRVLPAGSDALAQSEREFAFSVEGFGRTLDFVARHYSVIDLAQVKAAIDGQGELPDCPLLITFDDGWRDTVEFAMPELKKRGLPALLFLATEVLDLEQPRWWQDAAVAVLANPQTAPKLLQALGMPADASTQPGYTQRVAAKLAGMPEAQRRQVIQQADPQVLQRIDARQMVNVDDLSQWTDNGFELGGHGHSHSPIAYATDPRAEVLDCRSHLRALGLEDLSLSYPHGVKNDASRELLKEAGFEVLFDSNPCLANVANLPRQRFDVPRIHLPENAWTTRNGRIDPARLALYLFPRAVI</sequence>
<evidence type="ECO:0000313" key="1">
    <source>
        <dbReference type="EMBL" id="ART60367.1"/>
    </source>
</evidence>
<dbReference type="CDD" id="cd10918">
    <property type="entry name" value="CE4_NodB_like_5s_6s"/>
    <property type="match status" value="1"/>
</dbReference>
<dbReference type="InterPro" id="IPR051398">
    <property type="entry name" value="Polysacch_Deacetylase"/>
</dbReference>
<dbReference type="PANTHER" id="PTHR34216:SF3">
    <property type="entry name" value="POLY-BETA-1,6-N-ACETYL-D-GLUCOSAMINE N-DEACETYLASE"/>
    <property type="match status" value="1"/>
</dbReference>
<dbReference type="EMBL" id="CP021366">
    <property type="protein sequence ID" value="ART60367.1"/>
    <property type="molecule type" value="Genomic_DNA"/>
</dbReference>
<name>A0A240UFU0_9BURK</name>
<dbReference type="GO" id="GO:0005975">
    <property type="term" value="P:carbohydrate metabolic process"/>
    <property type="evidence" value="ECO:0007669"/>
    <property type="project" value="InterPro"/>
</dbReference>
<keyword evidence="2" id="KW-1185">Reference proteome</keyword>
<dbReference type="OrthoDB" id="9814639at2"/>
<accession>A0A240UFU0</accession>
<evidence type="ECO:0000313" key="2">
    <source>
        <dbReference type="Proteomes" id="UP000194440"/>
    </source>
</evidence>
<organism evidence="1 2">
    <name type="scientific">Acidovorax carolinensis</name>
    <dbReference type="NCBI Taxonomy" id="553814"/>
    <lineage>
        <taxon>Bacteria</taxon>
        <taxon>Pseudomonadati</taxon>
        <taxon>Pseudomonadota</taxon>
        <taxon>Betaproteobacteria</taxon>
        <taxon>Burkholderiales</taxon>
        <taxon>Comamonadaceae</taxon>
        <taxon>Acidovorax</taxon>
    </lineage>
</organism>
<gene>
    <name evidence="1" type="ORF">CBP36_17470</name>
</gene>
<dbReference type="KEGG" id="acip:CBP36_17470"/>
<dbReference type="Proteomes" id="UP000194440">
    <property type="component" value="Chromosome"/>
</dbReference>
<dbReference type="SUPFAM" id="SSF88713">
    <property type="entry name" value="Glycoside hydrolase/deacetylase"/>
    <property type="match status" value="1"/>
</dbReference>
<dbReference type="InterPro" id="IPR011330">
    <property type="entry name" value="Glyco_hydro/deAcase_b/a-brl"/>
</dbReference>
<protein>
    <submittedName>
        <fullName evidence="1">Uncharacterized protein</fullName>
    </submittedName>
</protein>
<reference evidence="1" key="1">
    <citation type="submission" date="2017-05" db="EMBL/GenBank/DDBJ databases">
        <title>Polyphasic characterization of four soil-derived phenanthrene-degrading Acidovorax strains and proposal of Acidovorax phenanthrenivorans sp. nov.</title>
        <authorList>
            <person name="Singleton D."/>
            <person name="Lee J."/>
            <person name="Dickey A.N."/>
            <person name="Stroud A."/>
            <person name="Scholl E.H."/>
            <person name="Wright F.A."/>
            <person name="Aitken M.D."/>
        </authorList>
    </citation>
    <scope>NUCLEOTIDE SEQUENCE</scope>
    <source>
        <strain evidence="1">P4</strain>
    </source>
</reference>